<evidence type="ECO:0000256" key="3">
    <source>
        <dbReference type="ARBA" id="ARBA00022793"/>
    </source>
</evidence>
<keyword evidence="2 9" id="KW-0566">Pantothenate biosynthesis</keyword>
<comment type="similarity">
    <text evidence="9">Belongs to the PanD family.</text>
</comment>
<keyword evidence="4 9" id="KW-0068">Autocatalytic cleavage</keyword>
<comment type="PTM">
    <text evidence="9 12">Is synthesized initially as an inactive proenzyme, which is activated by self-cleavage at a specific serine bond to produce a beta-subunit with a hydroxyl group at its C-terminus and an alpha-subunit with a pyruvoyl group at its N-terminus.</text>
</comment>
<evidence type="ECO:0000256" key="10">
    <source>
        <dbReference type="PIRSR" id="PIRSR006246-1"/>
    </source>
</evidence>
<evidence type="ECO:0000256" key="8">
    <source>
        <dbReference type="ARBA" id="ARBA00023317"/>
    </source>
</evidence>
<comment type="subcellular location">
    <subcellularLocation>
        <location evidence="9">Cytoplasm</location>
    </subcellularLocation>
</comment>
<protein>
    <recommendedName>
        <fullName evidence="9">Aspartate 1-decarboxylase</fullName>
        <ecNumber evidence="9">4.1.1.11</ecNumber>
    </recommendedName>
    <alternativeName>
        <fullName evidence="9">Aspartate alpha-decarboxylase</fullName>
    </alternativeName>
    <component>
        <recommendedName>
            <fullName evidence="9">Aspartate 1-decarboxylase beta chain</fullName>
        </recommendedName>
    </component>
    <component>
        <recommendedName>
            <fullName evidence="9">Aspartate 1-decarboxylase alpha chain</fullName>
        </recommendedName>
    </component>
</protein>
<dbReference type="HAMAP" id="MF_00446">
    <property type="entry name" value="PanD"/>
    <property type="match status" value="1"/>
</dbReference>
<name>G7V6A4_THELD</name>
<evidence type="ECO:0000256" key="9">
    <source>
        <dbReference type="HAMAP-Rule" id="MF_00446"/>
    </source>
</evidence>
<evidence type="ECO:0000256" key="5">
    <source>
        <dbReference type="ARBA" id="ARBA00023145"/>
    </source>
</evidence>
<dbReference type="STRING" id="580340.Tlie_0189"/>
<dbReference type="InterPro" id="IPR003190">
    <property type="entry name" value="Asp_decarbox"/>
</dbReference>
<dbReference type="EMBL" id="CP003096">
    <property type="protein sequence ID" value="AER65933.1"/>
    <property type="molecule type" value="Genomic_DNA"/>
</dbReference>
<evidence type="ECO:0000256" key="2">
    <source>
        <dbReference type="ARBA" id="ARBA00022655"/>
    </source>
</evidence>
<feature type="region of interest" description="Disordered" evidence="14">
    <location>
        <begin position="94"/>
        <end position="117"/>
    </location>
</feature>
<dbReference type="PANTHER" id="PTHR21012">
    <property type="entry name" value="ASPARTATE 1-DECARBOXYLASE"/>
    <property type="match status" value="1"/>
</dbReference>
<dbReference type="EC" id="4.1.1.11" evidence="9"/>
<dbReference type="GO" id="GO:0004068">
    <property type="term" value="F:aspartate 1-decarboxylase activity"/>
    <property type="evidence" value="ECO:0007669"/>
    <property type="project" value="UniProtKB-UniRule"/>
</dbReference>
<comment type="pathway">
    <text evidence="9">Cofactor biosynthesis; (R)-pantothenate biosynthesis; beta-alanine from L-aspartate: step 1/1.</text>
</comment>
<evidence type="ECO:0000256" key="1">
    <source>
        <dbReference type="ARBA" id="ARBA00022490"/>
    </source>
</evidence>
<evidence type="ECO:0000313" key="15">
    <source>
        <dbReference type="EMBL" id="AER65933.1"/>
    </source>
</evidence>
<feature type="binding site" evidence="9 11">
    <location>
        <position position="57"/>
    </location>
    <ligand>
        <name>substrate</name>
    </ligand>
</feature>
<dbReference type="HOGENOM" id="CLU_115305_2_0_0"/>
<dbReference type="CDD" id="cd06919">
    <property type="entry name" value="Asp_decarbox"/>
    <property type="match status" value="1"/>
</dbReference>
<reference evidence="16" key="1">
    <citation type="submission" date="2011-10" db="EMBL/GenBank/DDBJ databases">
        <title>The complete genome of chromosome of Thermovirga lienii DSM 17291.</title>
        <authorList>
            <consortium name="US DOE Joint Genome Institute (JGI-PGF)"/>
            <person name="Lucas S."/>
            <person name="Copeland A."/>
            <person name="Lapidus A."/>
            <person name="Glavina del Rio T."/>
            <person name="Dalin E."/>
            <person name="Tice H."/>
            <person name="Bruce D."/>
            <person name="Goodwin L."/>
            <person name="Pitluck S."/>
            <person name="Peters L."/>
            <person name="Mikhailova N."/>
            <person name="Saunders E."/>
            <person name="Kyrpides N."/>
            <person name="Mavromatis K."/>
            <person name="Ivanova N."/>
            <person name="Last F.I."/>
            <person name="Brettin T."/>
            <person name="Detter J.C."/>
            <person name="Han C."/>
            <person name="Larimer F."/>
            <person name="Land M."/>
            <person name="Hauser L."/>
            <person name="Markowitz V."/>
            <person name="Cheng J.-F."/>
            <person name="Hugenholtz P."/>
            <person name="Woyke T."/>
            <person name="Wu D."/>
            <person name="Spring S."/>
            <person name="Schroeder M."/>
            <person name="Brambilla E.-M."/>
            <person name="Klenk H.-P."/>
            <person name="Eisen J.A."/>
        </authorList>
    </citation>
    <scope>NUCLEOTIDE SEQUENCE [LARGE SCALE GENOMIC DNA]</scope>
    <source>
        <strain evidence="16">ATCC BAA-1197 / DSM 17291 / Cas60314</strain>
    </source>
</reference>
<dbReference type="Proteomes" id="UP000005868">
    <property type="component" value="Chromosome"/>
</dbReference>
<comment type="cofactor">
    <cofactor evidence="9 10">
        <name>pyruvate</name>
        <dbReference type="ChEBI" id="CHEBI:15361"/>
    </cofactor>
    <text evidence="9 10">Binds 1 pyruvoyl group covalently per subunit.</text>
</comment>
<evidence type="ECO:0000256" key="13">
    <source>
        <dbReference type="PIRSR" id="PIRSR006246-5"/>
    </source>
</evidence>
<dbReference type="KEGG" id="tli:Tlie_0189"/>
<sequence>MTRKMLKSKIHRATVTEADLNYEGSITIDESLMEMADILEFEQVNVWNINAGTRFTTYAMKGERGSGIICVNGAAARLVSVGDLVIIASWKDVSDEEAKSHEPKIVFVDENNRPKES</sequence>
<evidence type="ECO:0000256" key="7">
    <source>
        <dbReference type="ARBA" id="ARBA00023270"/>
    </source>
</evidence>
<feature type="compositionally biased region" description="Basic and acidic residues" evidence="14">
    <location>
        <begin position="94"/>
        <end position="104"/>
    </location>
</feature>
<feature type="chain" id="PRO_5014006995" description="Aspartate 1-decarboxylase alpha chain" evidence="9 13">
    <location>
        <begin position="25"/>
        <end position="117"/>
    </location>
</feature>
<dbReference type="eggNOG" id="COG0853">
    <property type="taxonomic scope" value="Bacteria"/>
</dbReference>
<evidence type="ECO:0000256" key="14">
    <source>
        <dbReference type="SAM" id="MobiDB-lite"/>
    </source>
</evidence>
<dbReference type="OrthoDB" id="9803983at2"/>
<dbReference type="SUPFAM" id="SSF50692">
    <property type="entry name" value="ADC-like"/>
    <property type="match status" value="1"/>
</dbReference>
<evidence type="ECO:0000313" key="16">
    <source>
        <dbReference type="Proteomes" id="UP000005868"/>
    </source>
</evidence>
<proteinExistence type="inferred from homology"/>
<dbReference type="PIRSF" id="PIRSF006246">
    <property type="entry name" value="Asp_decarbox"/>
    <property type="match status" value="1"/>
</dbReference>
<dbReference type="AlphaFoldDB" id="G7V6A4"/>
<dbReference type="GO" id="GO:0015940">
    <property type="term" value="P:pantothenate biosynthetic process"/>
    <property type="evidence" value="ECO:0007669"/>
    <property type="project" value="UniProtKB-UniRule"/>
</dbReference>
<reference evidence="15 16" key="2">
    <citation type="journal article" date="2012" name="Stand. Genomic Sci.">
        <title>Genome sequence of the moderately thermophilic, amino-acid-degrading and sulfur-reducing bacterium Thermovirga lienii type strain (Cas60314(T)).</title>
        <authorList>
            <person name="Goker M."/>
            <person name="Saunders E."/>
            <person name="Lapidus A."/>
            <person name="Nolan M."/>
            <person name="Lucas S."/>
            <person name="Hammon N."/>
            <person name="Deshpande S."/>
            <person name="Cheng J.F."/>
            <person name="Han C."/>
            <person name="Tapia R."/>
            <person name="Goodwin L.A."/>
            <person name="Pitluck S."/>
            <person name="Liolios K."/>
            <person name="Mavromatis K."/>
            <person name="Pagani I."/>
            <person name="Ivanova N."/>
            <person name="Mikhailova N."/>
            <person name="Pati A."/>
            <person name="Chen A."/>
            <person name="Palaniappan K."/>
            <person name="Land M."/>
            <person name="Chang Y.J."/>
            <person name="Jeffries C.D."/>
            <person name="Brambilla E.M."/>
            <person name="Rohde M."/>
            <person name="Spring S."/>
            <person name="Detter J.C."/>
            <person name="Woyke T."/>
            <person name="Bristow J."/>
            <person name="Eisen J.A."/>
            <person name="Markowitz V."/>
            <person name="Hugenholtz P."/>
            <person name="Kyrpides N.C."/>
            <person name="Klenk H.P."/>
        </authorList>
    </citation>
    <scope>NUCLEOTIDE SEQUENCE [LARGE SCALE GENOMIC DNA]</scope>
    <source>
        <strain evidence="16">ATCC BAA-1197 / DSM 17291 / Cas60314</strain>
    </source>
</reference>
<keyword evidence="6 9" id="KW-0456">Lyase</keyword>
<evidence type="ECO:0000256" key="6">
    <source>
        <dbReference type="ARBA" id="ARBA00023239"/>
    </source>
</evidence>
<feature type="active site" description="Schiff-base intermediate with substrate; via pyruvic acid" evidence="9 10">
    <location>
        <position position="25"/>
    </location>
</feature>
<dbReference type="PANTHER" id="PTHR21012:SF0">
    <property type="entry name" value="ASPARTATE 1-DECARBOXYLASE"/>
    <property type="match status" value="1"/>
</dbReference>
<dbReference type="NCBIfam" id="TIGR00223">
    <property type="entry name" value="panD"/>
    <property type="match status" value="1"/>
</dbReference>
<comment type="subunit">
    <text evidence="9">Heterooctamer of four alpha and four beta subunits.</text>
</comment>
<feature type="modified residue" description="Pyruvic acid (Ser)" evidence="9 12">
    <location>
        <position position="25"/>
    </location>
</feature>
<feature type="active site" description="Proton donor" evidence="9 10">
    <location>
        <position position="58"/>
    </location>
</feature>
<keyword evidence="7 9" id="KW-0704">Schiff base</keyword>
<keyword evidence="8 9" id="KW-0670">Pyruvate</keyword>
<comment type="catalytic activity">
    <reaction evidence="9">
        <text>L-aspartate + H(+) = beta-alanine + CO2</text>
        <dbReference type="Rhea" id="RHEA:19497"/>
        <dbReference type="ChEBI" id="CHEBI:15378"/>
        <dbReference type="ChEBI" id="CHEBI:16526"/>
        <dbReference type="ChEBI" id="CHEBI:29991"/>
        <dbReference type="ChEBI" id="CHEBI:57966"/>
        <dbReference type="EC" id="4.1.1.11"/>
    </reaction>
</comment>
<organism evidence="15 16">
    <name type="scientific">Thermovirga lienii (strain ATCC BAA-1197 / DSM 17291 / Cas60314)</name>
    <dbReference type="NCBI Taxonomy" id="580340"/>
    <lineage>
        <taxon>Bacteria</taxon>
        <taxon>Thermotogati</taxon>
        <taxon>Synergistota</taxon>
        <taxon>Synergistia</taxon>
        <taxon>Synergistales</taxon>
        <taxon>Thermovirgaceae</taxon>
        <taxon>Thermovirga</taxon>
    </lineage>
</organism>
<keyword evidence="16" id="KW-1185">Reference proteome</keyword>
<evidence type="ECO:0000256" key="12">
    <source>
        <dbReference type="PIRSR" id="PIRSR006246-3"/>
    </source>
</evidence>
<accession>G7V6A4</accession>
<dbReference type="GO" id="GO:0006523">
    <property type="term" value="P:alanine biosynthetic process"/>
    <property type="evidence" value="ECO:0007669"/>
    <property type="project" value="InterPro"/>
</dbReference>
<evidence type="ECO:0000256" key="11">
    <source>
        <dbReference type="PIRSR" id="PIRSR006246-2"/>
    </source>
</evidence>
<comment type="function">
    <text evidence="9">Catalyzes the pyruvoyl-dependent decarboxylation of aspartate to produce beta-alanine.</text>
</comment>
<keyword evidence="1 9" id="KW-0963">Cytoplasm</keyword>
<evidence type="ECO:0000256" key="4">
    <source>
        <dbReference type="ARBA" id="ARBA00022813"/>
    </source>
</evidence>
<dbReference type="UniPathway" id="UPA00028">
    <property type="reaction ID" value="UER00002"/>
</dbReference>
<gene>
    <name evidence="9" type="primary">panD</name>
    <name evidence="15" type="ordered locus">Tlie_0189</name>
</gene>
<feature type="chain" id="PRO_5014006997" description="Aspartate 1-decarboxylase beta chain" evidence="9 13">
    <location>
        <begin position="1"/>
        <end position="24"/>
    </location>
</feature>
<dbReference type="Gene3D" id="2.40.40.20">
    <property type="match status" value="1"/>
</dbReference>
<feature type="binding site" evidence="9 11">
    <location>
        <begin position="73"/>
        <end position="75"/>
    </location>
    <ligand>
        <name>substrate</name>
    </ligand>
</feature>
<dbReference type="GO" id="GO:0005829">
    <property type="term" value="C:cytosol"/>
    <property type="evidence" value="ECO:0007669"/>
    <property type="project" value="TreeGrafter"/>
</dbReference>
<dbReference type="InterPro" id="IPR009010">
    <property type="entry name" value="Asp_de-COase-like_dom_sf"/>
</dbReference>
<dbReference type="Pfam" id="PF02261">
    <property type="entry name" value="Asp_decarbox"/>
    <property type="match status" value="1"/>
</dbReference>
<keyword evidence="5 9" id="KW-0865">Zymogen</keyword>
<keyword evidence="3 9" id="KW-0210">Decarboxylase</keyword>